<keyword evidence="3" id="KW-1003">Cell membrane</keyword>
<evidence type="ECO:0000256" key="4">
    <source>
        <dbReference type="ARBA" id="ARBA00022741"/>
    </source>
</evidence>
<dbReference type="SUPFAM" id="SSF52540">
    <property type="entry name" value="P-loop containing nucleoside triphosphate hydrolases"/>
    <property type="match status" value="1"/>
</dbReference>
<evidence type="ECO:0000256" key="1">
    <source>
        <dbReference type="ARBA" id="ARBA00005417"/>
    </source>
</evidence>
<comment type="similarity">
    <text evidence="1">Belongs to the ABC transporter superfamily.</text>
</comment>
<keyword evidence="6" id="KW-0029">Amino-acid transport</keyword>
<keyword evidence="5 8" id="KW-0067">ATP-binding</keyword>
<protein>
    <submittedName>
        <fullName evidence="8">ABC transporter ATP-binding protein</fullName>
    </submittedName>
</protein>
<dbReference type="GO" id="GO:0005524">
    <property type="term" value="F:ATP binding"/>
    <property type="evidence" value="ECO:0007669"/>
    <property type="project" value="UniProtKB-KW"/>
</dbReference>
<gene>
    <name evidence="8" type="ORF">JJB74_31065</name>
</gene>
<dbReference type="GO" id="GO:0015807">
    <property type="term" value="P:L-amino acid transport"/>
    <property type="evidence" value="ECO:0007669"/>
    <property type="project" value="TreeGrafter"/>
</dbReference>
<dbReference type="Gene3D" id="3.40.50.300">
    <property type="entry name" value="P-loop containing nucleotide triphosphate hydrolases"/>
    <property type="match status" value="1"/>
</dbReference>
<dbReference type="PROSITE" id="PS50893">
    <property type="entry name" value="ABC_TRANSPORTER_2"/>
    <property type="match status" value="1"/>
</dbReference>
<dbReference type="InterPro" id="IPR017871">
    <property type="entry name" value="ABC_transporter-like_CS"/>
</dbReference>
<keyword evidence="2" id="KW-0813">Transport</keyword>
<keyword evidence="3" id="KW-0472">Membrane</keyword>
<evidence type="ECO:0000256" key="5">
    <source>
        <dbReference type="ARBA" id="ARBA00022840"/>
    </source>
</evidence>
<dbReference type="InterPro" id="IPR003439">
    <property type="entry name" value="ABC_transporter-like_ATP-bd"/>
</dbReference>
<accession>A0A934SY96</accession>
<dbReference type="AlphaFoldDB" id="A0A934SY96"/>
<evidence type="ECO:0000256" key="3">
    <source>
        <dbReference type="ARBA" id="ARBA00022475"/>
    </source>
</evidence>
<evidence type="ECO:0000256" key="6">
    <source>
        <dbReference type="ARBA" id="ARBA00022970"/>
    </source>
</evidence>
<dbReference type="PROSITE" id="PS00211">
    <property type="entry name" value="ABC_TRANSPORTER_1"/>
    <property type="match status" value="1"/>
</dbReference>
<evidence type="ECO:0000256" key="2">
    <source>
        <dbReference type="ARBA" id="ARBA00022448"/>
    </source>
</evidence>
<evidence type="ECO:0000313" key="9">
    <source>
        <dbReference type="Proteomes" id="UP000622890"/>
    </source>
</evidence>
<dbReference type="Pfam" id="PF00005">
    <property type="entry name" value="ABC_tran"/>
    <property type="match status" value="1"/>
</dbReference>
<dbReference type="GO" id="GO:0015658">
    <property type="term" value="F:branched-chain amino acid transmembrane transporter activity"/>
    <property type="evidence" value="ECO:0007669"/>
    <property type="project" value="TreeGrafter"/>
</dbReference>
<proteinExistence type="inferred from homology"/>
<evidence type="ECO:0000259" key="7">
    <source>
        <dbReference type="PROSITE" id="PS50893"/>
    </source>
</evidence>
<keyword evidence="9" id="KW-1185">Reference proteome</keyword>
<dbReference type="GO" id="GO:0016887">
    <property type="term" value="F:ATP hydrolysis activity"/>
    <property type="evidence" value="ECO:0007669"/>
    <property type="project" value="InterPro"/>
</dbReference>
<reference evidence="8" key="1">
    <citation type="submission" date="2021-01" db="EMBL/GenBank/DDBJ databases">
        <title>Genome sequence of strain Noviherbaspirillum sp. DKR-6.</title>
        <authorList>
            <person name="Chaudhary D.K."/>
        </authorList>
    </citation>
    <scope>NUCLEOTIDE SEQUENCE</scope>
    <source>
        <strain evidence="8">DKR-6</strain>
    </source>
</reference>
<dbReference type="InterPro" id="IPR027417">
    <property type="entry name" value="P-loop_NTPase"/>
</dbReference>
<feature type="domain" description="ABC transporter" evidence="7">
    <location>
        <begin position="2"/>
        <end position="233"/>
    </location>
</feature>
<dbReference type="PANTHER" id="PTHR43820">
    <property type="entry name" value="HIGH-AFFINITY BRANCHED-CHAIN AMINO ACID TRANSPORT ATP-BINDING PROTEIN LIVF"/>
    <property type="match status" value="1"/>
</dbReference>
<dbReference type="InterPro" id="IPR003593">
    <property type="entry name" value="AAA+_ATPase"/>
</dbReference>
<keyword evidence="4" id="KW-0547">Nucleotide-binding</keyword>
<dbReference type="EMBL" id="JAEPBG010000036">
    <property type="protein sequence ID" value="MBK4739066.1"/>
    <property type="molecule type" value="Genomic_DNA"/>
</dbReference>
<sequence>MMSLREVDAFYGGIQCLHQVTMEIMPGSLVALVGSNGAGKTTLLKTISGLQANHGGTIGFNGRDLQGIPAYQRVKMGIAHCPEGRQIFTEFSVEENIRTGGYLQPKATVEEDLERMYALFPILKNKQAELAGLLSGGQQQMLAIARALMSRPRVLLLDEPSMGLAPLMVQEVFSIIARLRQEGVTILLVEQNAYEALPLADWAYVMETGRIVLGGKGSELMHNEQVREAYLGM</sequence>
<comment type="caution">
    <text evidence="8">The sequence shown here is derived from an EMBL/GenBank/DDBJ whole genome shotgun (WGS) entry which is preliminary data.</text>
</comment>
<dbReference type="InterPro" id="IPR052156">
    <property type="entry name" value="BCAA_Transport_ATP-bd_LivF"/>
</dbReference>
<dbReference type="Proteomes" id="UP000622890">
    <property type="component" value="Unassembled WGS sequence"/>
</dbReference>
<dbReference type="RefSeq" id="WP_200598450.1">
    <property type="nucleotide sequence ID" value="NZ_JAEPBG010000036.1"/>
</dbReference>
<dbReference type="CDD" id="cd03224">
    <property type="entry name" value="ABC_TM1139_LivF_branched"/>
    <property type="match status" value="1"/>
</dbReference>
<evidence type="ECO:0000313" key="8">
    <source>
        <dbReference type="EMBL" id="MBK4739066.1"/>
    </source>
</evidence>
<dbReference type="PANTHER" id="PTHR43820:SF4">
    <property type="entry name" value="HIGH-AFFINITY BRANCHED-CHAIN AMINO ACID TRANSPORT ATP-BINDING PROTEIN LIVF"/>
    <property type="match status" value="1"/>
</dbReference>
<dbReference type="SMART" id="SM00382">
    <property type="entry name" value="AAA"/>
    <property type="match status" value="1"/>
</dbReference>
<name>A0A934SY96_9BURK</name>
<organism evidence="8 9">
    <name type="scientific">Noviherbaspirillum pedocola</name>
    <dbReference type="NCBI Taxonomy" id="2801341"/>
    <lineage>
        <taxon>Bacteria</taxon>
        <taxon>Pseudomonadati</taxon>
        <taxon>Pseudomonadota</taxon>
        <taxon>Betaproteobacteria</taxon>
        <taxon>Burkholderiales</taxon>
        <taxon>Oxalobacteraceae</taxon>
        <taxon>Noviherbaspirillum</taxon>
    </lineage>
</organism>